<sequence>MAQFVWCQVVNRWKILTNLCGVGSGLASTEDYLAPVYMTCGSDTTVAEDLKAFQFDCSQRPHLNAYVYKDGLNEMLERHYPSETGFYTIDSCTLGVLKSRLCAVWTL</sequence>
<proteinExistence type="predicted"/>
<evidence type="ECO:0000313" key="2">
    <source>
        <dbReference type="Proteomes" id="UP000308267"/>
    </source>
</evidence>
<protein>
    <submittedName>
        <fullName evidence="1">Uncharacterized protein</fullName>
    </submittedName>
</protein>
<comment type="caution">
    <text evidence="1">The sequence shown here is derived from an EMBL/GenBank/DDBJ whole genome shotgun (WGS) entry which is preliminary data.</text>
</comment>
<keyword evidence="2" id="KW-1185">Reference proteome</keyword>
<accession>A0A4V3SB48</accession>
<dbReference type="EMBL" id="SJOL01010424">
    <property type="protein sequence ID" value="TGZ51514.1"/>
    <property type="molecule type" value="Genomic_DNA"/>
</dbReference>
<reference evidence="1 2" key="1">
    <citation type="journal article" date="2019" name="BMC Genomics">
        <title>New insights from Opisthorchis felineus genome: update on genomics of the epidemiologically important liver flukes.</title>
        <authorList>
            <person name="Ershov N.I."/>
            <person name="Mordvinov V.A."/>
            <person name="Prokhortchouk E.B."/>
            <person name="Pakharukova M.Y."/>
            <person name="Gunbin K.V."/>
            <person name="Ustyantsev K."/>
            <person name="Genaev M.A."/>
            <person name="Blinov A.G."/>
            <person name="Mazur A."/>
            <person name="Boulygina E."/>
            <person name="Tsygankova S."/>
            <person name="Khrameeva E."/>
            <person name="Chekanov N."/>
            <person name="Fan G."/>
            <person name="Xiao A."/>
            <person name="Zhang H."/>
            <person name="Xu X."/>
            <person name="Yang H."/>
            <person name="Solovyev V."/>
            <person name="Lee S.M."/>
            <person name="Liu X."/>
            <person name="Afonnikov D.A."/>
            <person name="Skryabin K.G."/>
        </authorList>
    </citation>
    <scope>NUCLEOTIDE SEQUENCE [LARGE SCALE GENOMIC DNA]</scope>
    <source>
        <strain evidence="1">AK-0245</strain>
        <tissue evidence="1">Whole organism</tissue>
    </source>
</reference>
<dbReference type="Proteomes" id="UP000308267">
    <property type="component" value="Unassembled WGS sequence"/>
</dbReference>
<name>A0A4V3SB48_OPIFE</name>
<dbReference type="AlphaFoldDB" id="A0A4V3SB48"/>
<evidence type="ECO:0000313" key="1">
    <source>
        <dbReference type="EMBL" id="TGZ51514.1"/>
    </source>
</evidence>
<gene>
    <name evidence="1" type="ORF">CRM22_010742</name>
</gene>
<organism evidence="1 2">
    <name type="scientific">Opisthorchis felineus</name>
    <dbReference type="NCBI Taxonomy" id="147828"/>
    <lineage>
        <taxon>Eukaryota</taxon>
        <taxon>Metazoa</taxon>
        <taxon>Spiralia</taxon>
        <taxon>Lophotrochozoa</taxon>
        <taxon>Platyhelminthes</taxon>
        <taxon>Trematoda</taxon>
        <taxon>Digenea</taxon>
        <taxon>Opisthorchiida</taxon>
        <taxon>Opisthorchiata</taxon>
        <taxon>Opisthorchiidae</taxon>
        <taxon>Opisthorchis</taxon>
    </lineage>
</organism>
<dbReference type="EMBL" id="SJOL01010424">
    <property type="protein sequence ID" value="TGZ51515.1"/>
    <property type="molecule type" value="Genomic_DNA"/>
</dbReference>